<dbReference type="eggNOG" id="COG3164">
    <property type="taxonomic scope" value="Bacteria"/>
</dbReference>
<organism evidence="2 3">
    <name type="scientific">Halorhodospira halophila (strain DSM 244 / SL1)</name>
    <name type="common">Ectothiorhodospira halophila (strain DSM 244 / SL1)</name>
    <dbReference type="NCBI Taxonomy" id="349124"/>
    <lineage>
        <taxon>Bacteria</taxon>
        <taxon>Pseudomonadati</taxon>
        <taxon>Pseudomonadota</taxon>
        <taxon>Gammaproteobacteria</taxon>
        <taxon>Chromatiales</taxon>
        <taxon>Ectothiorhodospiraceae</taxon>
        <taxon>Halorhodospira</taxon>
    </lineage>
</organism>
<dbReference type="PANTHER" id="PTHR38690">
    <property type="entry name" value="PROTEASE-RELATED"/>
    <property type="match status" value="1"/>
</dbReference>
<dbReference type="RefSeq" id="WP_011814922.1">
    <property type="nucleotide sequence ID" value="NC_008789.1"/>
</dbReference>
<sequence>MAPSMRRFGLRVLRGLRPVLLVALAGAVALRLLVWLAPPLTSPVERLASQALEAPVTVERAELAWRGVWPGIELHGVRVGDEASITLERATLTPAPLESLRAGAPRWAAASAAGVRATLVADRHGWSLPGLTPGGEGGEPRLDLDQMPRRLAVADAALELIPRRGAALESARFDIAGRRSAEALQLGLRSVEGSAGLGRGVQLAARLPRGDPGSATVYAALDEVAVAPWAAALAETWAAGTLDGQLWLEWADGRADAAHGALRANALGMEPRRPAPGFDNLSATARFAGRAWVAELDAAETAVDLPWLFAEAIAVEQAEAQLVGSWQPGGRWSLRLPRVVAENTDTRARGRGSITGGDGDTPRLFIRASADEAPVERVPAYVPTGITPPAVVEWLEDGLLDGTAHGIEVLFFGRPDRFPFDGGEGVFDVRARVSDAQLRYDRSWPRLTGIDAGLRFHNASMTITGRGVTNGVDLRDVAVGIDDLREPILTVRGRGEGDAAGGLGFLAGSPLGRDWIGDPVPLYASGPMSLDLDFALPLEMAHPETLLLDGRVQLDGVEAGIDSWVRTEALVGALGFDARGVHSAEGLHGRWGGEPVTIGVTTASVGGQSRILLDAAGHGSPGSLLEGVADDPAWLSGAAPWAVRARLPAFQPHLQPPEVSLRVRSGLQGVGLDLPAPFGVQPDERRDVQVDVGFSARGLESYWLHYGDELLRAGAAADEDGLPQALAMRLGAGALRLPSRGSVIEGRLEQLDADVWRRWLIARLGEGLSRMEASASHWLPPLPLRGHLRIGDLTLGGRGYGDQTLAADWPADQPGQLALRGDLVSGQVTWDEALQRVRADLDHLDLPVPRRAPDAGPALADPRPRMGTPAAAAWPEVDVDIASVRLAGRVAGVGRVRLRPRGEVLYLDEASIRGPTLHLVTSGEWRSTGTALRGRLRSGDAGDLFGLLQAPRAVTVADVDISAELGWPQAPWGVELADLVGAVRVRMNDGRITDVDPGAGRLVGLLGLRMLPRRILLDFADLSGEGFAFDRISGRITAAGGYAHVDDLRIAGPAARVTISGNMDLTQRVYDNHVVVEPRLGATLPLLGALLGGGVGAAGGFLADQLLGQGVDRAAAVRYRVAGPWHEPRVMRLGVEDATQR</sequence>
<dbReference type="AlphaFoldDB" id="A1WYY8"/>
<dbReference type="OrthoDB" id="9762238at2"/>
<dbReference type="Proteomes" id="UP000000647">
    <property type="component" value="Chromosome"/>
</dbReference>
<feature type="domain" description="YhdP central" evidence="1">
    <location>
        <begin position="264"/>
        <end position="1130"/>
    </location>
</feature>
<evidence type="ECO:0000259" key="1">
    <source>
        <dbReference type="Pfam" id="PF13116"/>
    </source>
</evidence>
<name>A1WYY8_HALHL</name>
<protein>
    <recommendedName>
        <fullName evidence="1">YhdP central domain-containing protein</fullName>
    </recommendedName>
</protein>
<dbReference type="STRING" id="349124.Hhal_2136"/>
<gene>
    <name evidence="2" type="ordered locus">Hhal_2136</name>
</gene>
<reference evidence="2 3" key="2">
    <citation type="journal article" date="2013" name="Stand. Genomic Sci.">
        <title>Complete genome sequence of Halorhodospira halophila SL1.</title>
        <authorList>
            <person name="Challacombe J.F."/>
            <person name="Majid S."/>
            <person name="Deole R."/>
            <person name="Brettin T.S."/>
            <person name="Bruce D."/>
            <person name="Delano S.F."/>
            <person name="Detter J.C."/>
            <person name="Gleasner C.D."/>
            <person name="Han C.S."/>
            <person name="Misra M."/>
            <person name="Reitenga K.G."/>
            <person name="Mikhailova N."/>
            <person name="Woyke T."/>
            <person name="Pitluck S."/>
            <person name="Nolan M."/>
            <person name="Land M.L."/>
            <person name="Saunders E."/>
            <person name="Tapia R."/>
            <person name="Lapidus A."/>
            <person name="Ivanova N."/>
            <person name="Hoff W.D."/>
        </authorList>
    </citation>
    <scope>NUCLEOTIDE SEQUENCE [LARGE SCALE GENOMIC DNA]</scope>
    <source>
        <strain evidence="3">DSM 244 / SL1</strain>
    </source>
</reference>
<dbReference type="InterPro" id="IPR025263">
    <property type="entry name" value="YhdP_central"/>
</dbReference>
<dbReference type="KEGG" id="hha:Hhal_2136"/>
<accession>A1WYY8</accession>
<dbReference type="PANTHER" id="PTHR38690:SF1">
    <property type="entry name" value="PROTEASE"/>
    <property type="match status" value="1"/>
</dbReference>
<proteinExistence type="predicted"/>
<reference evidence="3" key="1">
    <citation type="submission" date="2006-12" db="EMBL/GenBank/DDBJ databases">
        <title>Complete sequence of Halorhodospira halophila SL1.</title>
        <authorList>
            <consortium name="US DOE Joint Genome Institute"/>
            <person name="Copeland A."/>
            <person name="Lucas S."/>
            <person name="Lapidus A."/>
            <person name="Barry K."/>
            <person name="Detter J.C."/>
            <person name="Glavina del Rio T."/>
            <person name="Hammon N."/>
            <person name="Israni S."/>
            <person name="Dalin E."/>
            <person name="Tice H."/>
            <person name="Pitluck S."/>
            <person name="Saunders E."/>
            <person name="Brettin T."/>
            <person name="Bruce D."/>
            <person name="Han C."/>
            <person name="Tapia R."/>
            <person name="Schmutz J."/>
            <person name="Larimer F."/>
            <person name="Land M."/>
            <person name="Hauser L."/>
            <person name="Kyrpides N."/>
            <person name="Mikhailova N."/>
            <person name="Hoff W."/>
            <person name="Richardson P."/>
        </authorList>
    </citation>
    <scope>NUCLEOTIDE SEQUENCE [LARGE SCALE GENOMIC DNA]</scope>
    <source>
        <strain evidence="3">DSM 244 / SL1</strain>
    </source>
</reference>
<dbReference type="EMBL" id="CP000544">
    <property type="protein sequence ID" value="ABM62900.1"/>
    <property type="molecule type" value="Genomic_DNA"/>
</dbReference>
<keyword evidence="3" id="KW-1185">Reference proteome</keyword>
<dbReference type="Pfam" id="PF13116">
    <property type="entry name" value="YhdP"/>
    <property type="match status" value="1"/>
</dbReference>
<dbReference type="HOGENOM" id="CLU_003522_1_0_6"/>
<evidence type="ECO:0000313" key="2">
    <source>
        <dbReference type="EMBL" id="ABM62900.1"/>
    </source>
</evidence>
<dbReference type="InterPro" id="IPR011836">
    <property type="entry name" value="YhdP"/>
</dbReference>
<evidence type="ECO:0000313" key="3">
    <source>
        <dbReference type="Proteomes" id="UP000000647"/>
    </source>
</evidence>